<organism evidence="1">
    <name type="scientific">Cucumis melo</name>
    <name type="common">Muskmelon</name>
    <dbReference type="NCBI Taxonomy" id="3656"/>
    <lineage>
        <taxon>Eukaryota</taxon>
        <taxon>Viridiplantae</taxon>
        <taxon>Streptophyta</taxon>
        <taxon>Embryophyta</taxon>
        <taxon>Tracheophyta</taxon>
        <taxon>Spermatophyta</taxon>
        <taxon>Magnoliopsida</taxon>
        <taxon>eudicotyledons</taxon>
        <taxon>Gunneridae</taxon>
        <taxon>Pentapetalae</taxon>
        <taxon>rosids</taxon>
        <taxon>fabids</taxon>
        <taxon>Cucurbitales</taxon>
        <taxon>Cucurbitaceae</taxon>
        <taxon>Benincaseae</taxon>
        <taxon>Cucumis</taxon>
    </lineage>
</organism>
<proteinExistence type="predicted"/>
<evidence type="ECO:0000313" key="1">
    <source>
        <dbReference type="EnsemblPlants" id="MELO3C010363.2.1"/>
    </source>
</evidence>
<dbReference type="EnsemblPlants" id="MELO3C010363.2.1">
    <property type="protein sequence ID" value="MELO3C010363.2.1"/>
    <property type="gene ID" value="MELO3C010363.2"/>
</dbReference>
<sequence length="66" mass="7579">MVVNFLGITARQVRSRARWTMRRGQGILGGVAYKGFFRAKLKCYASKVTQAFKEVSKVRNKYLKHA</sequence>
<name>A0A9I9CYK8_CUCME</name>
<reference evidence="1" key="1">
    <citation type="submission" date="2023-03" db="UniProtKB">
        <authorList>
            <consortium name="EnsemblPlants"/>
        </authorList>
    </citation>
    <scope>IDENTIFICATION</scope>
</reference>
<accession>A0A9I9CYK8</accession>
<protein>
    <submittedName>
        <fullName evidence="1">Uncharacterized protein</fullName>
    </submittedName>
</protein>
<dbReference type="Gramene" id="MELO3C010363.2.1">
    <property type="protein sequence ID" value="MELO3C010363.2.1"/>
    <property type="gene ID" value="MELO3C010363.2"/>
</dbReference>
<dbReference type="AlphaFoldDB" id="A0A9I9CYK8"/>